<keyword evidence="2" id="KW-0812">Transmembrane</keyword>
<feature type="transmembrane region" description="Helical" evidence="2">
    <location>
        <begin position="252"/>
        <end position="272"/>
    </location>
</feature>
<reference evidence="4" key="2">
    <citation type="submission" date="2020-04" db="EMBL/GenBank/DDBJ databases">
        <authorList>
            <consortium name="NCBI Genome Project"/>
        </authorList>
    </citation>
    <scope>NUCLEOTIDE SEQUENCE</scope>
    <source>
        <strain evidence="4">CBS 342.82</strain>
    </source>
</reference>
<dbReference type="AlphaFoldDB" id="A0A6J3LW61"/>
<gene>
    <name evidence="4" type="ORF">K489DRAFT_63911</name>
</gene>
<keyword evidence="2" id="KW-1133">Transmembrane helix</keyword>
<dbReference type="Proteomes" id="UP000504637">
    <property type="component" value="Unplaced"/>
</dbReference>
<organism evidence="4">
    <name type="scientific">Dissoconium aciculare CBS 342.82</name>
    <dbReference type="NCBI Taxonomy" id="1314786"/>
    <lineage>
        <taxon>Eukaryota</taxon>
        <taxon>Fungi</taxon>
        <taxon>Dikarya</taxon>
        <taxon>Ascomycota</taxon>
        <taxon>Pezizomycotina</taxon>
        <taxon>Dothideomycetes</taxon>
        <taxon>Dothideomycetidae</taxon>
        <taxon>Mycosphaerellales</taxon>
        <taxon>Dissoconiaceae</taxon>
        <taxon>Dissoconium</taxon>
    </lineage>
</organism>
<dbReference type="GeneID" id="54366591"/>
<keyword evidence="2" id="KW-0472">Membrane</keyword>
<dbReference type="RefSeq" id="XP_033457042.1">
    <property type="nucleotide sequence ID" value="XM_033608791.1"/>
</dbReference>
<feature type="compositionally biased region" description="Basic and acidic residues" evidence="1">
    <location>
        <begin position="304"/>
        <end position="315"/>
    </location>
</feature>
<feature type="region of interest" description="Disordered" evidence="1">
    <location>
        <begin position="293"/>
        <end position="322"/>
    </location>
</feature>
<accession>A0A6J3LW61</accession>
<keyword evidence="3" id="KW-1185">Reference proteome</keyword>
<proteinExistence type="predicted"/>
<reference evidence="4" key="1">
    <citation type="submission" date="2020-01" db="EMBL/GenBank/DDBJ databases">
        <authorList>
            <consortium name="DOE Joint Genome Institute"/>
            <person name="Haridas S."/>
            <person name="Albert R."/>
            <person name="Binder M."/>
            <person name="Bloem J."/>
            <person name="Labutti K."/>
            <person name="Salamov A."/>
            <person name="Andreopoulos B."/>
            <person name="Baker S.E."/>
            <person name="Barry K."/>
            <person name="Bills G."/>
            <person name="Bluhm B.H."/>
            <person name="Cannon C."/>
            <person name="Castanera R."/>
            <person name="Culley D.E."/>
            <person name="Daum C."/>
            <person name="Ezra D."/>
            <person name="Gonzalez J.B."/>
            <person name="Henrissat B."/>
            <person name="Kuo A."/>
            <person name="Liang C."/>
            <person name="Lipzen A."/>
            <person name="Lutzoni F."/>
            <person name="Magnuson J."/>
            <person name="Mondo S."/>
            <person name="Nolan M."/>
            <person name="Ohm R."/>
            <person name="Pangilinan J."/>
            <person name="Park H.-J."/>
            <person name="Ramirez L."/>
            <person name="Alfaro M."/>
            <person name="Sun H."/>
            <person name="Tritt A."/>
            <person name="Yoshinaga Y."/>
            <person name="Zwiers L.-H."/>
            <person name="Turgeon B.G."/>
            <person name="Goodwin S.B."/>
            <person name="Spatafora J.W."/>
            <person name="Crous P.W."/>
            <person name="Grigoriev I.V."/>
        </authorList>
    </citation>
    <scope>NUCLEOTIDE SEQUENCE</scope>
    <source>
        <strain evidence="4">CBS 342.82</strain>
    </source>
</reference>
<evidence type="ECO:0000313" key="4">
    <source>
        <dbReference type="RefSeq" id="XP_033457042.1"/>
    </source>
</evidence>
<sequence length="344" mass="39475">MFGSSAAIEDPAPDMRLTTWETDDVHHHYHLNYMHMRQPWNMWINTKKDAPGSPLFIPSSRPSICPFIHHPSDFMKQNAGLMSGRKASEACPLTFPHQPFKTGHSSIIISPFSHSLPQIISSFRVSRHCSPYLPLSLDTHTVYARVHSVREITDQTGRRRREICTQRHSHRDQRCLAVLMAKWGIVTMSKDSKGDSPPRLPRLHHHRSSRCWRSVRHLPLFFPATLPSRIIIAQDLTEDRPINAGFALRAPIGSTVIFIMVVVQILSFCLSVSSLRCFSVVRVDITPTASKLKRPSFHTTRPPRFRDEEQEEHRNFPSGQKQTIFSEEEKKIGFCIPEKRSHVN</sequence>
<reference evidence="4" key="3">
    <citation type="submission" date="2025-08" db="UniProtKB">
        <authorList>
            <consortium name="RefSeq"/>
        </authorList>
    </citation>
    <scope>IDENTIFICATION</scope>
    <source>
        <strain evidence="4">CBS 342.82</strain>
    </source>
</reference>
<evidence type="ECO:0000256" key="1">
    <source>
        <dbReference type="SAM" id="MobiDB-lite"/>
    </source>
</evidence>
<protein>
    <submittedName>
        <fullName evidence="4">Uncharacterized protein</fullName>
    </submittedName>
</protein>
<evidence type="ECO:0000256" key="2">
    <source>
        <dbReference type="SAM" id="Phobius"/>
    </source>
</evidence>
<evidence type="ECO:0000313" key="3">
    <source>
        <dbReference type="Proteomes" id="UP000504637"/>
    </source>
</evidence>
<name>A0A6J3LW61_9PEZI</name>